<feature type="compositionally biased region" description="Basic and acidic residues" evidence="1">
    <location>
        <begin position="12"/>
        <end position="23"/>
    </location>
</feature>
<feature type="region of interest" description="Disordered" evidence="1">
    <location>
        <begin position="1"/>
        <end position="44"/>
    </location>
</feature>
<dbReference type="EMBL" id="JADCUA010000006">
    <property type="protein sequence ID" value="KAH9839174.1"/>
    <property type="molecule type" value="Genomic_DNA"/>
</dbReference>
<gene>
    <name evidence="2" type="ORF">C8Q71DRAFT_722178</name>
</gene>
<dbReference type="RefSeq" id="XP_047780929.1">
    <property type="nucleotide sequence ID" value="XM_047921512.1"/>
</dbReference>
<dbReference type="Proteomes" id="UP000814176">
    <property type="component" value="Unassembled WGS sequence"/>
</dbReference>
<name>A0ABQ8KLH1_9APHY</name>
<keyword evidence="3" id="KW-1185">Reference proteome</keyword>
<organism evidence="2 3">
    <name type="scientific">Rhodofomes roseus</name>
    <dbReference type="NCBI Taxonomy" id="34475"/>
    <lineage>
        <taxon>Eukaryota</taxon>
        <taxon>Fungi</taxon>
        <taxon>Dikarya</taxon>
        <taxon>Basidiomycota</taxon>
        <taxon>Agaricomycotina</taxon>
        <taxon>Agaricomycetes</taxon>
        <taxon>Polyporales</taxon>
        <taxon>Rhodofomes</taxon>
    </lineage>
</organism>
<accession>A0ABQ8KLH1</accession>
<reference evidence="2 3" key="1">
    <citation type="journal article" date="2021" name="Environ. Microbiol.">
        <title>Gene family expansions and transcriptome signatures uncover fungal adaptations to wood decay.</title>
        <authorList>
            <person name="Hage H."/>
            <person name="Miyauchi S."/>
            <person name="Viragh M."/>
            <person name="Drula E."/>
            <person name="Min B."/>
            <person name="Chaduli D."/>
            <person name="Navarro D."/>
            <person name="Favel A."/>
            <person name="Norest M."/>
            <person name="Lesage-Meessen L."/>
            <person name="Balint B."/>
            <person name="Merenyi Z."/>
            <person name="de Eugenio L."/>
            <person name="Morin E."/>
            <person name="Martinez A.T."/>
            <person name="Baldrian P."/>
            <person name="Stursova M."/>
            <person name="Martinez M.J."/>
            <person name="Novotny C."/>
            <person name="Magnuson J.K."/>
            <person name="Spatafora J.W."/>
            <person name="Maurice S."/>
            <person name="Pangilinan J."/>
            <person name="Andreopoulos W."/>
            <person name="LaButti K."/>
            <person name="Hundley H."/>
            <person name="Na H."/>
            <person name="Kuo A."/>
            <person name="Barry K."/>
            <person name="Lipzen A."/>
            <person name="Henrissat B."/>
            <person name="Riley R."/>
            <person name="Ahrendt S."/>
            <person name="Nagy L.G."/>
            <person name="Grigoriev I.V."/>
            <person name="Martin F."/>
            <person name="Rosso M.N."/>
        </authorList>
    </citation>
    <scope>NUCLEOTIDE SEQUENCE [LARGE SCALE GENOMIC DNA]</scope>
    <source>
        <strain evidence="2 3">CIRM-BRFM 1785</strain>
    </source>
</reference>
<evidence type="ECO:0000256" key="1">
    <source>
        <dbReference type="SAM" id="MobiDB-lite"/>
    </source>
</evidence>
<proteinExistence type="predicted"/>
<sequence length="102" mass="10946">MAYAMSNVKGPSDPRRVYSHEDYNGPNNLDPSKPNLKDTSLRQTSVSHARAINRQRMNQITGHGSTDTAVSRLACEAMGFLVGMGRSASTPDSLSALPVGAR</sequence>
<protein>
    <submittedName>
        <fullName evidence="2">Uncharacterized protein</fullName>
    </submittedName>
</protein>
<dbReference type="GeneID" id="72002244"/>
<evidence type="ECO:0000313" key="3">
    <source>
        <dbReference type="Proteomes" id="UP000814176"/>
    </source>
</evidence>
<evidence type="ECO:0000313" key="2">
    <source>
        <dbReference type="EMBL" id="KAH9839174.1"/>
    </source>
</evidence>
<comment type="caution">
    <text evidence="2">The sequence shown here is derived from an EMBL/GenBank/DDBJ whole genome shotgun (WGS) entry which is preliminary data.</text>
</comment>